<proteinExistence type="predicted"/>
<dbReference type="RefSeq" id="WP_186671583.1">
    <property type="nucleotide sequence ID" value="NZ_JABWRZ020000001.1"/>
</dbReference>
<dbReference type="EMBL" id="JABWRZ020000001">
    <property type="protein sequence ID" value="MBV4489057.1"/>
    <property type="molecule type" value="Genomic_DNA"/>
</dbReference>
<evidence type="ECO:0000313" key="1">
    <source>
        <dbReference type="EMBL" id="MBV4489057.1"/>
    </source>
</evidence>
<gene>
    <name evidence="1" type="ORF">HU760_000460</name>
</gene>
<reference evidence="1 2" key="1">
    <citation type="journal article" date="2020" name="Microorganisms">
        <title>Reliable Identification of Environmental Pseudomonas Isolates Using the rpoD Gene.</title>
        <authorList>
            <consortium name="The Broad Institute Genome Sequencing Platform"/>
            <person name="Girard L."/>
            <person name="Lood C."/>
            <person name="Rokni-Zadeh H."/>
            <person name="van Noort V."/>
            <person name="Lavigne R."/>
            <person name="De Mot R."/>
        </authorList>
    </citation>
    <scope>NUCLEOTIDE SEQUENCE [LARGE SCALE GENOMIC DNA]</scope>
    <source>
        <strain evidence="1 2">RD9SR1</strain>
    </source>
</reference>
<sequence length="208" mass="22874">MNDATFDAKALELVNADCRIKDPCSRLRLGSLIPLVLGVCVLLPATSSSLQAKEISMPENHGQYQPYTPDMKGPEGAFPPMQGYTSAELVTAACQSVERVFKENNLDPTLARESLFDLFNHLTAAYQSEAVDYQISTWYQKPYDDPSARAESVKAMAKEFNAFTIRAAGDALIKSPLNNLSRDFKRSYLESAGNSIQSLIETLNTPAI</sequence>
<comment type="caution">
    <text evidence="1">The sequence shown here is derived from an EMBL/GenBank/DDBJ whole genome shotgun (WGS) entry which is preliminary data.</text>
</comment>
<name>A0ABS6Q4D4_9PSED</name>
<keyword evidence="2" id="KW-1185">Reference proteome</keyword>
<evidence type="ECO:0000313" key="2">
    <source>
        <dbReference type="Proteomes" id="UP000609530"/>
    </source>
</evidence>
<accession>A0ABS6Q4D4</accession>
<protein>
    <submittedName>
        <fullName evidence="1">Uncharacterized protein</fullName>
    </submittedName>
</protein>
<dbReference type="Proteomes" id="UP000609530">
    <property type="component" value="Unassembled WGS sequence"/>
</dbReference>
<organism evidence="1 2">
    <name type="scientific">Pseudomonas oryzicola</name>
    <dbReference type="NCBI Taxonomy" id="485876"/>
    <lineage>
        <taxon>Bacteria</taxon>
        <taxon>Pseudomonadati</taxon>
        <taxon>Pseudomonadota</taxon>
        <taxon>Gammaproteobacteria</taxon>
        <taxon>Pseudomonadales</taxon>
        <taxon>Pseudomonadaceae</taxon>
        <taxon>Pseudomonas</taxon>
    </lineage>
</organism>